<reference evidence="2" key="1">
    <citation type="submission" date="2018-07" db="EMBL/GenBank/DDBJ databases">
        <title>Complete genome sequence of Sphingomonas bisphenolicum strain AO1, a bisphenol A degradative bacterium isolated from Japanese farm field.</title>
        <authorList>
            <person name="Murakami M."/>
            <person name="Koh M."/>
            <person name="Koba S."/>
            <person name="Matsumura Y."/>
        </authorList>
    </citation>
    <scope>NUCLEOTIDE SEQUENCE</scope>
    <source>
        <strain evidence="2">AO1</strain>
    </source>
</reference>
<evidence type="ECO:0000313" key="2">
    <source>
        <dbReference type="EMBL" id="BBF72239.1"/>
    </source>
</evidence>
<dbReference type="Proteomes" id="UP001059971">
    <property type="component" value="Chromosome 2"/>
</dbReference>
<feature type="compositionally biased region" description="Polar residues" evidence="1">
    <location>
        <begin position="13"/>
        <end position="23"/>
    </location>
</feature>
<evidence type="ECO:0000313" key="3">
    <source>
        <dbReference type="Proteomes" id="UP001059971"/>
    </source>
</evidence>
<gene>
    <name evidence="2" type="ORF">SBA_ch2_7720</name>
</gene>
<accession>A0ABM7GAF7</accession>
<name>A0ABM7GAF7_9SPHN</name>
<dbReference type="EMBL" id="AP018818">
    <property type="protein sequence ID" value="BBF72239.1"/>
    <property type="molecule type" value="Genomic_DNA"/>
</dbReference>
<organism evidence="2 3">
    <name type="scientific">Sphingomonas bisphenolicum</name>
    <dbReference type="NCBI Taxonomy" id="296544"/>
    <lineage>
        <taxon>Bacteria</taxon>
        <taxon>Pseudomonadati</taxon>
        <taxon>Pseudomonadota</taxon>
        <taxon>Alphaproteobacteria</taxon>
        <taxon>Sphingomonadales</taxon>
        <taxon>Sphingomonadaceae</taxon>
        <taxon>Sphingomonas</taxon>
    </lineage>
</organism>
<evidence type="ECO:0008006" key="4">
    <source>
        <dbReference type="Google" id="ProtNLM"/>
    </source>
</evidence>
<sequence>MPHCNCARAFTSLQRSDRPQTSGPCADIGQPPSCQRNVQNGIRLIEGQRTVQRNFRFLPALRERPASGHAKFRAAGAKVAGSNRGNYGEAGRYLAVVQRDVRTLHRQALAKGAR</sequence>
<protein>
    <recommendedName>
        <fullName evidence="4">Lytic transglycosylase domain-containing protein</fullName>
    </recommendedName>
</protein>
<keyword evidence="3" id="KW-1185">Reference proteome</keyword>
<feature type="region of interest" description="Disordered" evidence="1">
    <location>
        <begin position="13"/>
        <end position="32"/>
    </location>
</feature>
<evidence type="ECO:0000256" key="1">
    <source>
        <dbReference type="SAM" id="MobiDB-lite"/>
    </source>
</evidence>
<proteinExistence type="predicted"/>